<dbReference type="AlphaFoldDB" id="A0A383E5P0"/>
<dbReference type="EMBL" id="UINC01222552">
    <property type="protein sequence ID" value="SVE51388.1"/>
    <property type="molecule type" value="Genomic_DNA"/>
</dbReference>
<evidence type="ECO:0008006" key="2">
    <source>
        <dbReference type="Google" id="ProtNLM"/>
    </source>
</evidence>
<sequence>MKSTINTHLAILLLTGIGSSGLHAQQSPPKDPYRTVLVSGTVEAAESAKVENETGVDTKIVRIVEEGTMVKKGDLLMELDSYALTENTYSTEISILKAANALAKANGDVELAKIMNEFAMKVARNALQTAEANLKNFQAAGMKTTVEDLQARVAVT</sequence>
<proteinExistence type="predicted"/>
<dbReference type="Gene3D" id="2.40.50.100">
    <property type="match status" value="1"/>
</dbReference>
<accession>A0A383E5P0</accession>
<reference evidence="1" key="1">
    <citation type="submission" date="2018-05" db="EMBL/GenBank/DDBJ databases">
        <authorList>
            <person name="Lanie J.A."/>
            <person name="Ng W.-L."/>
            <person name="Kazmierczak K.M."/>
            <person name="Andrzejewski T.M."/>
            <person name="Davidsen T.M."/>
            <person name="Wayne K.J."/>
            <person name="Tettelin H."/>
            <person name="Glass J.I."/>
            <person name="Rusch D."/>
            <person name="Podicherti R."/>
            <person name="Tsui H.-C.T."/>
            <person name="Winkler M.E."/>
        </authorList>
    </citation>
    <scope>NUCLEOTIDE SEQUENCE</scope>
</reference>
<protein>
    <recommendedName>
        <fullName evidence="2">Membrane fusion protein biotin-lipoyl like domain-containing protein</fullName>
    </recommendedName>
</protein>
<gene>
    <name evidence="1" type="ORF">METZ01_LOCUS504242</name>
</gene>
<feature type="non-terminal residue" evidence="1">
    <location>
        <position position="156"/>
    </location>
</feature>
<organism evidence="1">
    <name type="scientific">marine metagenome</name>
    <dbReference type="NCBI Taxonomy" id="408172"/>
    <lineage>
        <taxon>unclassified sequences</taxon>
        <taxon>metagenomes</taxon>
        <taxon>ecological metagenomes</taxon>
    </lineage>
</organism>
<name>A0A383E5P0_9ZZZZ</name>
<evidence type="ECO:0000313" key="1">
    <source>
        <dbReference type="EMBL" id="SVE51388.1"/>
    </source>
</evidence>